<dbReference type="GO" id="GO:0015031">
    <property type="term" value="P:protein transport"/>
    <property type="evidence" value="ECO:0007669"/>
    <property type="project" value="UniProtKB-KW"/>
</dbReference>
<dbReference type="Gene3D" id="1.20.5.620">
    <property type="entry name" value="F1F0 ATP synthase subunit B, membrane domain"/>
    <property type="match status" value="1"/>
</dbReference>
<dbReference type="GO" id="GO:0005829">
    <property type="term" value="C:cytosol"/>
    <property type="evidence" value="ECO:0007669"/>
    <property type="project" value="TreeGrafter"/>
</dbReference>
<dbReference type="Proteomes" id="UP000236726">
    <property type="component" value="Unassembled WGS sequence"/>
</dbReference>
<evidence type="ECO:0000256" key="1">
    <source>
        <dbReference type="ARBA" id="ARBA00003041"/>
    </source>
</evidence>
<feature type="compositionally biased region" description="Basic and acidic residues" evidence="8">
    <location>
        <begin position="137"/>
        <end position="151"/>
    </location>
</feature>
<proteinExistence type="inferred from homology"/>
<keyword evidence="4" id="KW-1005">Bacterial flagellum biogenesis</keyword>
<feature type="domain" description="Flagellar assembly protein FliH/Type III secretion system HrpE" evidence="9">
    <location>
        <begin position="238"/>
        <end position="356"/>
    </location>
</feature>
<sequence>MTKSLSNLLKRGSIVNKDERVIDYNEIIQKKIEALSESYARRDEDGFVNGLDADYIDYDDYENDEDIDSLLEDGEGHEEDYSELTADVDEELQRLYNLENMGFDDDISPEERDAILQTRERRKQALLEKKEELIEEARKLRGKSKPKERQARSAPRPTSNITTESLAQINKQSEEILAAANEEAERILEEARQMAEGIVNKANEETEAIKNDAAQSGYNDGCIKAEAKIEEMRQELDNEYNQRKEELEREYEEKKANIEPELVDILTDVFKKVTLTVAEDNQEIIMHLINGVMRNADSSHNFIIKVSPDDYKFLINNQGKLYVAMSKEVNIDILEDPTMKRNECIIETDTGVFNCGLDIELDNLIKDLKLLSCI</sequence>
<dbReference type="InterPro" id="IPR018035">
    <property type="entry name" value="Flagellar_FliH/T3SS_HrpE"/>
</dbReference>
<evidence type="ECO:0000256" key="4">
    <source>
        <dbReference type="ARBA" id="ARBA00022795"/>
    </source>
</evidence>
<evidence type="ECO:0000313" key="10">
    <source>
        <dbReference type="EMBL" id="SEF77484.1"/>
    </source>
</evidence>
<gene>
    <name evidence="10" type="ORF">SAMN05216537_10849</name>
</gene>
<dbReference type="PANTHER" id="PTHR34982">
    <property type="entry name" value="YOP PROTEINS TRANSLOCATION PROTEIN L"/>
    <property type="match status" value="1"/>
</dbReference>
<comment type="function">
    <text evidence="1">Needed for flagellar regrowth and assembly.</text>
</comment>
<dbReference type="GO" id="GO:0044781">
    <property type="term" value="P:bacterial-type flagellum organization"/>
    <property type="evidence" value="ECO:0007669"/>
    <property type="project" value="UniProtKB-KW"/>
</dbReference>
<keyword evidence="5" id="KW-0653">Protein transport</keyword>
<accession>A0A1H5UR86</accession>
<evidence type="ECO:0000259" key="9">
    <source>
        <dbReference type="Pfam" id="PF02108"/>
    </source>
</evidence>
<dbReference type="EMBL" id="FNUL01000008">
    <property type="protein sequence ID" value="SEF77484.1"/>
    <property type="molecule type" value="Genomic_DNA"/>
</dbReference>
<keyword evidence="10" id="KW-0282">Flagellum</keyword>
<evidence type="ECO:0000256" key="8">
    <source>
        <dbReference type="SAM" id="MobiDB-lite"/>
    </source>
</evidence>
<evidence type="ECO:0000256" key="5">
    <source>
        <dbReference type="ARBA" id="ARBA00022927"/>
    </source>
</evidence>
<protein>
    <submittedName>
        <fullName evidence="10">Flagellar biosynthesis/type III secretory pathway protein FliH</fullName>
    </submittedName>
</protein>
<dbReference type="Pfam" id="PF02108">
    <property type="entry name" value="FliH"/>
    <property type="match status" value="1"/>
</dbReference>
<organism evidence="10 11">
    <name type="scientific">Lachnospira multipara</name>
    <dbReference type="NCBI Taxonomy" id="28051"/>
    <lineage>
        <taxon>Bacteria</taxon>
        <taxon>Bacillati</taxon>
        <taxon>Bacillota</taxon>
        <taxon>Clostridia</taxon>
        <taxon>Lachnospirales</taxon>
        <taxon>Lachnospiraceae</taxon>
        <taxon>Lachnospira</taxon>
    </lineage>
</organism>
<evidence type="ECO:0000256" key="7">
    <source>
        <dbReference type="SAM" id="Coils"/>
    </source>
</evidence>
<comment type="similarity">
    <text evidence="2">Belongs to the FliH family.</text>
</comment>
<feature type="coiled-coil region" evidence="7">
    <location>
        <begin position="170"/>
        <end position="257"/>
    </location>
</feature>
<evidence type="ECO:0000313" key="11">
    <source>
        <dbReference type="Proteomes" id="UP000236726"/>
    </source>
</evidence>
<dbReference type="InterPro" id="IPR051472">
    <property type="entry name" value="T3SS_Stator/FliH"/>
</dbReference>
<dbReference type="RefSeq" id="WP_162141497.1">
    <property type="nucleotide sequence ID" value="NZ_FNUL01000008.1"/>
</dbReference>
<keyword evidence="10" id="KW-0966">Cell projection</keyword>
<dbReference type="PANTHER" id="PTHR34982:SF1">
    <property type="entry name" value="FLAGELLAR ASSEMBLY PROTEIN FLIH"/>
    <property type="match status" value="1"/>
</dbReference>
<keyword evidence="3" id="KW-0813">Transport</keyword>
<evidence type="ECO:0000256" key="6">
    <source>
        <dbReference type="ARBA" id="ARBA00023225"/>
    </source>
</evidence>
<dbReference type="AlphaFoldDB" id="A0A1H5UR86"/>
<keyword evidence="6" id="KW-1006">Bacterial flagellum protein export</keyword>
<keyword evidence="11" id="KW-1185">Reference proteome</keyword>
<feature type="region of interest" description="Disordered" evidence="8">
    <location>
        <begin position="137"/>
        <end position="164"/>
    </location>
</feature>
<reference evidence="10 11" key="1">
    <citation type="submission" date="2016-10" db="EMBL/GenBank/DDBJ databases">
        <authorList>
            <person name="de Groot N.N."/>
        </authorList>
    </citation>
    <scope>NUCLEOTIDE SEQUENCE [LARGE SCALE GENOMIC DNA]</scope>
    <source>
        <strain evidence="10 11">D15d</strain>
    </source>
</reference>
<keyword evidence="7" id="KW-0175">Coiled coil</keyword>
<keyword evidence="10" id="KW-0969">Cilium</keyword>
<name>A0A1H5UR86_9FIRM</name>
<evidence type="ECO:0000256" key="2">
    <source>
        <dbReference type="ARBA" id="ARBA00006602"/>
    </source>
</evidence>
<evidence type="ECO:0000256" key="3">
    <source>
        <dbReference type="ARBA" id="ARBA00022448"/>
    </source>
</evidence>
<dbReference type="CDD" id="cd06503">
    <property type="entry name" value="ATP-synt_Fo_b"/>
    <property type="match status" value="1"/>
</dbReference>